<keyword evidence="12" id="KW-1185">Reference proteome</keyword>
<gene>
    <name evidence="11" type="ORF">CHS0354_027203</name>
</gene>
<dbReference type="InterPro" id="IPR000542">
    <property type="entry name" value="Carn_acyl_trans"/>
</dbReference>
<dbReference type="InterPro" id="IPR023213">
    <property type="entry name" value="CAT-like_dom_sf"/>
</dbReference>
<reference evidence="11" key="1">
    <citation type="journal article" date="2021" name="Genome Biol. Evol.">
        <title>A High-Quality Reference Genome for a Parasitic Bivalve with Doubly Uniparental Inheritance (Bivalvia: Unionida).</title>
        <authorList>
            <person name="Smith C.H."/>
        </authorList>
    </citation>
    <scope>NUCLEOTIDE SEQUENCE</scope>
    <source>
        <strain evidence="11">CHS0354</strain>
    </source>
</reference>
<organism evidence="11 12">
    <name type="scientific">Potamilus streckersoni</name>
    <dbReference type="NCBI Taxonomy" id="2493646"/>
    <lineage>
        <taxon>Eukaryota</taxon>
        <taxon>Metazoa</taxon>
        <taxon>Spiralia</taxon>
        <taxon>Lophotrochozoa</taxon>
        <taxon>Mollusca</taxon>
        <taxon>Bivalvia</taxon>
        <taxon>Autobranchia</taxon>
        <taxon>Heteroconchia</taxon>
        <taxon>Palaeoheterodonta</taxon>
        <taxon>Unionida</taxon>
        <taxon>Unionoidea</taxon>
        <taxon>Unionidae</taxon>
        <taxon>Ambleminae</taxon>
        <taxon>Lampsilini</taxon>
        <taxon>Potamilus</taxon>
    </lineage>
</organism>
<dbReference type="InterPro" id="IPR042572">
    <property type="entry name" value="Carn_acyl_trans_N"/>
</dbReference>
<evidence type="ECO:0000256" key="9">
    <source>
        <dbReference type="PIRSR" id="PIRSR600542-1"/>
    </source>
</evidence>
<dbReference type="AlphaFoldDB" id="A0AAE0SYY4"/>
<feature type="domain" description="Choline/carnitine acyltransferase" evidence="10">
    <location>
        <begin position="306"/>
        <end position="578"/>
    </location>
</feature>
<evidence type="ECO:0000256" key="7">
    <source>
        <dbReference type="ARBA" id="ARBA00023315"/>
    </source>
</evidence>
<keyword evidence="3" id="KW-0813">Transport</keyword>
<dbReference type="InterPro" id="IPR039551">
    <property type="entry name" value="Cho/carn_acyl_trans"/>
</dbReference>
<name>A0AAE0SYY4_9BIVA</name>
<keyword evidence="6" id="KW-0443">Lipid metabolism</keyword>
<dbReference type="Pfam" id="PF00755">
    <property type="entry name" value="Carn_acyltransf"/>
    <property type="match status" value="2"/>
</dbReference>
<dbReference type="PANTHER" id="PTHR22589:SF67">
    <property type="entry name" value="PEROXISOMAL CARNITINE O-OCTANOYLTRANSFERASE"/>
    <property type="match status" value="1"/>
</dbReference>
<feature type="domain" description="Choline/carnitine acyltransferase" evidence="10">
    <location>
        <begin position="36"/>
        <end position="302"/>
    </location>
</feature>
<evidence type="ECO:0000256" key="6">
    <source>
        <dbReference type="ARBA" id="ARBA00023098"/>
    </source>
</evidence>
<dbReference type="Gene3D" id="1.10.275.20">
    <property type="entry name" value="Choline/Carnitine o-acyltransferase"/>
    <property type="match status" value="1"/>
</dbReference>
<dbReference type="Proteomes" id="UP001195483">
    <property type="component" value="Unassembled WGS sequence"/>
</dbReference>
<evidence type="ECO:0000256" key="2">
    <source>
        <dbReference type="ARBA" id="ARBA00005232"/>
    </source>
</evidence>
<dbReference type="GO" id="GO:0005777">
    <property type="term" value="C:peroxisome"/>
    <property type="evidence" value="ECO:0007669"/>
    <property type="project" value="TreeGrafter"/>
</dbReference>
<evidence type="ECO:0000256" key="3">
    <source>
        <dbReference type="ARBA" id="ARBA00022448"/>
    </source>
</evidence>
<dbReference type="SUPFAM" id="SSF52777">
    <property type="entry name" value="CoA-dependent acyltransferases"/>
    <property type="match status" value="2"/>
</dbReference>
<dbReference type="PANTHER" id="PTHR22589">
    <property type="entry name" value="CARNITINE O-ACYLTRANSFERASE"/>
    <property type="match status" value="1"/>
</dbReference>
<comment type="similarity">
    <text evidence="2">Belongs to the carnitine/choline acetyltransferase family.</text>
</comment>
<dbReference type="EMBL" id="JAEAOA010001632">
    <property type="protein sequence ID" value="KAK3600717.1"/>
    <property type="molecule type" value="Genomic_DNA"/>
</dbReference>
<dbReference type="InterPro" id="IPR042231">
    <property type="entry name" value="Cho/carn_acyl_trans_2"/>
</dbReference>
<dbReference type="Gene3D" id="3.30.559.10">
    <property type="entry name" value="Chloramphenicol acetyltransferase-like domain"/>
    <property type="match status" value="2"/>
</dbReference>
<reference evidence="11" key="3">
    <citation type="submission" date="2023-05" db="EMBL/GenBank/DDBJ databases">
        <authorList>
            <person name="Smith C.H."/>
        </authorList>
    </citation>
    <scope>NUCLEOTIDE SEQUENCE</scope>
    <source>
        <strain evidence="11">CHS0354</strain>
        <tissue evidence="11">Mantle</tissue>
    </source>
</reference>
<comment type="pathway">
    <text evidence="1">Lipid metabolism; fatty acid beta-oxidation.</text>
</comment>
<reference evidence="11" key="2">
    <citation type="journal article" date="2021" name="Genome Biol. Evol.">
        <title>Developing a high-quality reference genome for a parasitic bivalve with doubly uniparental inheritance (Bivalvia: Unionida).</title>
        <authorList>
            <person name="Smith C.H."/>
        </authorList>
    </citation>
    <scope>NUCLEOTIDE SEQUENCE</scope>
    <source>
        <strain evidence="11">CHS0354</strain>
        <tissue evidence="11">Mantle</tissue>
    </source>
</reference>
<evidence type="ECO:0000313" key="11">
    <source>
        <dbReference type="EMBL" id="KAK3600717.1"/>
    </source>
</evidence>
<evidence type="ECO:0000313" key="12">
    <source>
        <dbReference type="Proteomes" id="UP001195483"/>
    </source>
</evidence>
<evidence type="ECO:0000256" key="1">
    <source>
        <dbReference type="ARBA" id="ARBA00005005"/>
    </source>
</evidence>
<evidence type="ECO:0000256" key="5">
    <source>
        <dbReference type="ARBA" id="ARBA00022832"/>
    </source>
</evidence>
<evidence type="ECO:0000259" key="10">
    <source>
        <dbReference type="Pfam" id="PF00755"/>
    </source>
</evidence>
<dbReference type="Gene3D" id="3.30.559.70">
    <property type="entry name" value="Choline/Carnitine o-acyltransferase, domain 2"/>
    <property type="match status" value="2"/>
</dbReference>
<protein>
    <recommendedName>
        <fullName evidence="10">Choline/carnitine acyltransferase domain-containing protein</fullName>
    </recommendedName>
</protein>
<keyword evidence="4" id="KW-0808">Transferase</keyword>
<proteinExistence type="inferred from homology"/>
<accession>A0AAE0SYY4</accession>
<dbReference type="GO" id="GO:0006631">
    <property type="term" value="P:fatty acid metabolic process"/>
    <property type="evidence" value="ECO:0007669"/>
    <property type="project" value="UniProtKB-KW"/>
</dbReference>
<evidence type="ECO:0000256" key="4">
    <source>
        <dbReference type="ARBA" id="ARBA00022679"/>
    </source>
</evidence>
<keyword evidence="5" id="KW-0276">Fatty acid metabolism</keyword>
<dbReference type="GO" id="GO:0008458">
    <property type="term" value="F:carnitine O-octanoyltransferase activity"/>
    <property type="evidence" value="ECO:0007669"/>
    <property type="project" value="TreeGrafter"/>
</dbReference>
<comment type="catalytic activity">
    <reaction evidence="8">
        <text>4,8-dimethylnonanoyl-CoA + (R)-carnitine = O-4,8-dimethylnonanoyl-(R)-carnitine + CoA</text>
        <dbReference type="Rhea" id="RHEA:44860"/>
        <dbReference type="ChEBI" id="CHEBI:16347"/>
        <dbReference type="ChEBI" id="CHEBI:57287"/>
        <dbReference type="ChEBI" id="CHEBI:77061"/>
        <dbReference type="ChEBI" id="CHEBI:84654"/>
    </reaction>
</comment>
<feature type="active site" description="Proton acceptor" evidence="9">
    <location>
        <position position="307"/>
    </location>
</feature>
<evidence type="ECO:0000256" key="8">
    <source>
        <dbReference type="ARBA" id="ARBA00048999"/>
    </source>
</evidence>
<keyword evidence="7" id="KW-0012">Acyltransferase</keyword>
<comment type="caution">
    <text evidence="11">The sequence shown here is derived from an EMBL/GenBank/DDBJ whole genome shotgun (WGS) entry which is preliminary data.</text>
</comment>
<sequence>MVFSVGIIYSKEMDSDVLFVDDKEKTFDHENDLPSLPIPSLEHTLERYIDSVKPHLTDDEFRQTQFIVQQFASGIGKDLHFKLLEKAKYVRNWLEKWWEDVAYLEFRLPIAPLVNFAGPGPYLHHYMPPKDGTQIERTAFQMHYYLKFVELIRTEKLRKDRDSKGHALCMNQFRKAFNTCRIPGVQKDQLYLGFKTESEGSNPTHLIVLCRGRIYVMEVFHSSGEPYTVPELQKQLQMIREQCDNSPMGPGIGALTGDNRTSWAKLRNRLIAINPVNYENLKAIESSIYVQILEDASPTDESDTSKHSPFDAMVLVASIYYCDLSIRQNKGIWQGKTEVGDLPSPRELVFELDNTILEGIQNAKQVYSKLAKNLQCSALHFTSYGKTFLRSHNLHPDTHVQLSLQFAYYRTYKRPAPTYETATTRKFYHGRTETLRACTTEAIDWSKAMMDPSTSDREKVQLYLRAMDKHNRLMAEGTEMKGCDRHLLGMYIISQEEGLPVPLLYQDEAYTKSGGNGNFILSTSFVGYTTVYGGVAPMCEKGYGTFYRIEPKEIVTCVTAWNSCPETDAVKFNHTIHQCLSEMGKLLQTVTDTGARL</sequence>